<evidence type="ECO:0000256" key="2">
    <source>
        <dbReference type="SAM" id="Phobius"/>
    </source>
</evidence>
<name>A0A7W3JFU9_9MICO</name>
<sequence>MRRLVGVLRLVAAAAGLSALVSYFVYVLGFSTFSTVNYFSYFTQQSNIANVVVLTVSGVLMLRGVPEPRWFASLHALVTTYVIVSGLVYGIIVAESASHDYTIGVPWSSQVLHFYLSTFVLIDWVLAPGRTRVRWRLVLAALPFPIAWGVFTIWRGARVGWYPYFFLDPAQVRFPDEFVPYNGIALGTIVGVTVALVGLSHLRPRDRPAVSGAPPRLASVRVGAGLVPEARADSVPRRRRGERQAAGVAEGSPDGEPVGSGDADSRSR</sequence>
<dbReference type="EMBL" id="BJUV01000039">
    <property type="protein sequence ID" value="GEK84485.1"/>
    <property type="molecule type" value="Genomic_DNA"/>
</dbReference>
<reference evidence="4 6" key="2">
    <citation type="submission" date="2020-07" db="EMBL/GenBank/DDBJ databases">
        <title>Sequencing the genomes of 1000 actinobacteria strains.</title>
        <authorList>
            <person name="Klenk H.-P."/>
        </authorList>
    </citation>
    <scope>NUCLEOTIDE SEQUENCE [LARGE SCALE GENOMIC DNA]</scope>
    <source>
        <strain evidence="4 6">DSM 10309</strain>
    </source>
</reference>
<evidence type="ECO:0008006" key="7">
    <source>
        <dbReference type="Google" id="ProtNLM"/>
    </source>
</evidence>
<evidence type="ECO:0000313" key="6">
    <source>
        <dbReference type="Proteomes" id="UP000522688"/>
    </source>
</evidence>
<evidence type="ECO:0000313" key="4">
    <source>
        <dbReference type="EMBL" id="MBA8812041.1"/>
    </source>
</evidence>
<proteinExistence type="predicted"/>
<dbReference type="Proteomes" id="UP000522688">
    <property type="component" value="Unassembled WGS sequence"/>
</dbReference>
<keyword evidence="2" id="KW-0812">Transmembrane</keyword>
<accession>A0A7W3JFU9</accession>
<evidence type="ECO:0000256" key="1">
    <source>
        <dbReference type="SAM" id="MobiDB-lite"/>
    </source>
</evidence>
<gene>
    <name evidence="4" type="ORF">FB463_000265</name>
    <name evidence="3" type="ORF">FFA01_27940</name>
</gene>
<evidence type="ECO:0000313" key="5">
    <source>
        <dbReference type="Proteomes" id="UP000321154"/>
    </source>
</evidence>
<dbReference type="Proteomes" id="UP000321154">
    <property type="component" value="Unassembled WGS sequence"/>
</dbReference>
<feature type="transmembrane region" description="Helical" evidence="2">
    <location>
        <begin position="104"/>
        <end position="125"/>
    </location>
</feature>
<dbReference type="OrthoDB" id="9809977at2"/>
<keyword evidence="2" id="KW-1133">Transmembrane helix</keyword>
<feature type="transmembrane region" description="Helical" evidence="2">
    <location>
        <begin position="7"/>
        <end position="28"/>
    </location>
</feature>
<protein>
    <recommendedName>
        <fullName evidence="7">Integral membrane protein</fullName>
    </recommendedName>
</protein>
<dbReference type="RefSeq" id="WP_146856807.1">
    <property type="nucleotide sequence ID" value="NZ_BAAAHR010000002.1"/>
</dbReference>
<reference evidence="3 5" key="1">
    <citation type="submission" date="2019-07" db="EMBL/GenBank/DDBJ databases">
        <title>Whole genome shotgun sequence of Frigoribacterium faeni NBRC 103066.</title>
        <authorList>
            <person name="Hosoyama A."/>
            <person name="Uohara A."/>
            <person name="Ohji S."/>
            <person name="Ichikawa N."/>
        </authorList>
    </citation>
    <scope>NUCLEOTIDE SEQUENCE [LARGE SCALE GENOMIC DNA]</scope>
    <source>
        <strain evidence="3 5">NBRC 103066</strain>
    </source>
</reference>
<comment type="caution">
    <text evidence="4">The sequence shown here is derived from an EMBL/GenBank/DDBJ whole genome shotgun (WGS) entry which is preliminary data.</text>
</comment>
<feature type="region of interest" description="Disordered" evidence="1">
    <location>
        <begin position="229"/>
        <end position="268"/>
    </location>
</feature>
<keyword evidence="5" id="KW-1185">Reference proteome</keyword>
<evidence type="ECO:0000313" key="3">
    <source>
        <dbReference type="EMBL" id="GEK84485.1"/>
    </source>
</evidence>
<feature type="transmembrane region" description="Helical" evidence="2">
    <location>
        <begin position="48"/>
        <end position="65"/>
    </location>
</feature>
<keyword evidence="2" id="KW-0472">Membrane</keyword>
<feature type="transmembrane region" description="Helical" evidence="2">
    <location>
        <begin position="72"/>
        <end position="92"/>
    </location>
</feature>
<dbReference type="NCBIfam" id="NF038065">
    <property type="entry name" value="Pr6Pr"/>
    <property type="match status" value="1"/>
</dbReference>
<dbReference type="AlphaFoldDB" id="A0A7W3JFU9"/>
<feature type="transmembrane region" description="Helical" evidence="2">
    <location>
        <begin position="178"/>
        <end position="199"/>
    </location>
</feature>
<feature type="transmembrane region" description="Helical" evidence="2">
    <location>
        <begin position="137"/>
        <end position="158"/>
    </location>
</feature>
<dbReference type="InterPro" id="IPR049713">
    <property type="entry name" value="Pr6Pr-like"/>
</dbReference>
<dbReference type="EMBL" id="JACGWW010000001">
    <property type="protein sequence ID" value="MBA8812041.1"/>
    <property type="molecule type" value="Genomic_DNA"/>
</dbReference>
<organism evidence="4 6">
    <name type="scientific">Frigoribacterium faeni</name>
    <dbReference type="NCBI Taxonomy" id="145483"/>
    <lineage>
        <taxon>Bacteria</taxon>
        <taxon>Bacillati</taxon>
        <taxon>Actinomycetota</taxon>
        <taxon>Actinomycetes</taxon>
        <taxon>Micrococcales</taxon>
        <taxon>Microbacteriaceae</taxon>
        <taxon>Frigoribacterium</taxon>
    </lineage>
</organism>